<dbReference type="RefSeq" id="WP_181191860.1">
    <property type="nucleotide sequence ID" value="NZ_JABFED010000002.1"/>
</dbReference>
<keyword evidence="3" id="KW-1185">Reference proteome</keyword>
<dbReference type="AlphaFoldDB" id="A0A7H0K8V5"/>
<gene>
    <name evidence="2" type="ORF">HMA55_04450</name>
</gene>
<sequence>MVDSETPLNWQPDVLGSGFEQVALPQGKDPDSGTRVDAVLVRDVRASQSAMRKPAVLWVHGMSDYFFQTHVADEFASQGYPFYALDLRRCGRALNKGERPHFTLSMTRYFPELTQALRILARQHGSVIVLAHSTGGLIVPLWADHLRREHPEDHSKLHAVILNSPWLDMQFPAWQVALLKPVLNAFGAIFPSLPLLQRGEGTYGKSIHKDFHGEWDFNTTWKPINGHRKYLGWIRAVLQGQEQIHAGNVYTGVPTLTLCSSHSYLGEEYSPAADTADTVLDVDQIQRWAPTLSAHAQVQAIDGARHDVFLSERHAREAAFKAVFTWLDGLAATQ</sequence>
<name>A0A7H0K8V5_9CORY</name>
<dbReference type="Gene3D" id="3.40.50.1820">
    <property type="entry name" value="alpha/beta hydrolase"/>
    <property type="match status" value="1"/>
</dbReference>
<dbReference type="InterPro" id="IPR051044">
    <property type="entry name" value="MAG_DAG_Lipase"/>
</dbReference>
<dbReference type="Pfam" id="PF12146">
    <property type="entry name" value="Hydrolase_4"/>
    <property type="match status" value="1"/>
</dbReference>
<comment type="caution">
    <text evidence="2">The sequence shown here is derived from an EMBL/GenBank/DDBJ whole genome shotgun (WGS) entry which is preliminary data.</text>
</comment>
<dbReference type="InterPro" id="IPR029058">
    <property type="entry name" value="AB_hydrolase_fold"/>
</dbReference>
<dbReference type="PANTHER" id="PTHR11614">
    <property type="entry name" value="PHOSPHOLIPASE-RELATED"/>
    <property type="match status" value="1"/>
</dbReference>
<proteinExistence type="predicted"/>
<reference evidence="2 3" key="1">
    <citation type="submission" date="2020-05" db="EMBL/GenBank/DDBJ databases">
        <title>Descriptions of Corynebacterium xxxx sp. nov., Corynebacterium yyyy sp. nov. and Corynebacterium zzzz sp. nov.</title>
        <authorList>
            <person name="Zhang G."/>
        </authorList>
    </citation>
    <scope>NUCLEOTIDE SEQUENCE [LARGE SCALE GENOMIC DNA]</scope>
    <source>
        <strain evidence="3">zg-913</strain>
    </source>
</reference>
<keyword evidence="2" id="KW-0378">Hydrolase</keyword>
<dbReference type="GO" id="GO:0016787">
    <property type="term" value="F:hydrolase activity"/>
    <property type="evidence" value="ECO:0007669"/>
    <property type="project" value="UniProtKB-KW"/>
</dbReference>
<dbReference type="InterPro" id="IPR022742">
    <property type="entry name" value="Hydrolase_4"/>
</dbReference>
<accession>A0A7H0K8V5</accession>
<dbReference type="EMBL" id="JABFED010000002">
    <property type="protein sequence ID" value="MBA1837157.1"/>
    <property type="molecule type" value="Genomic_DNA"/>
</dbReference>
<evidence type="ECO:0000259" key="1">
    <source>
        <dbReference type="Pfam" id="PF12146"/>
    </source>
</evidence>
<feature type="domain" description="Serine aminopeptidase S33" evidence="1">
    <location>
        <begin position="53"/>
        <end position="309"/>
    </location>
</feature>
<dbReference type="SUPFAM" id="SSF53474">
    <property type="entry name" value="alpha/beta-Hydrolases"/>
    <property type="match status" value="1"/>
</dbReference>
<evidence type="ECO:0000313" key="3">
    <source>
        <dbReference type="Proteomes" id="UP000577408"/>
    </source>
</evidence>
<dbReference type="Proteomes" id="UP000577408">
    <property type="component" value="Unassembled WGS sequence"/>
</dbReference>
<protein>
    <submittedName>
        <fullName evidence="2">Alpha/beta hydrolase</fullName>
    </submittedName>
</protein>
<organism evidence="2 3">
    <name type="scientific">Corynebacterium wankanglinii</name>
    <dbReference type="NCBI Taxonomy" id="2735136"/>
    <lineage>
        <taxon>Bacteria</taxon>
        <taxon>Bacillati</taxon>
        <taxon>Actinomycetota</taxon>
        <taxon>Actinomycetes</taxon>
        <taxon>Mycobacteriales</taxon>
        <taxon>Corynebacteriaceae</taxon>
        <taxon>Corynebacterium</taxon>
    </lineage>
</organism>
<evidence type="ECO:0000313" key="2">
    <source>
        <dbReference type="EMBL" id="MBA1837157.1"/>
    </source>
</evidence>